<name>A0A0G2Z4U0_9BACT</name>
<dbReference type="SUPFAM" id="SSF53756">
    <property type="entry name" value="UDP-Glycosyltransferase/glycogen phosphorylase"/>
    <property type="match status" value="1"/>
</dbReference>
<keyword evidence="2" id="KW-1185">Reference proteome</keyword>
<dbReference type="AlphaFoldDB" id="A0A0G2Z4U0"/>
<sequence length="360" mass="41253">MNYTKATLKVKVAWYVTGHGFGHATRIIALARKILEEDSNIEILFLSQKKQLNFIIKSLSNFKDRVFGKVNILDIGLHLKSFDEPDIEKMKANLSYYLAHINEVTTNEVTILKEFETQFIVSDCVPHAFVVANTLGIRSLLLTNFTWVKMYEGILRKEQTQLRQMYSLADYFIQLMPFQEKIDLSPYTKRGFYCRDFNEEKALEIRKYLLKNYDNIVYFGMGMSVEYSNDFKKFFDKNGKTAFIVPSSFPKISNNCYPIPINETESQNFVMAADYVITKAGWSTVAESLIAGKAMVVLDRKNIPEDITTVEYLKTLGIQSVSLDKLLNSLVSGMPVKLANVAADKRVPNDISNLIWEARK</sequence>
<dbReference type="Proteomes" id="UP000035159">
    <property type="component" value="Chromosome"/>
</dbReference>
<organism evidence="1 2">
    <name type="scientific">Kosmotoga pacifica</name>
    <dbReference type="NCBI Taxonomy" id="1330330"/>
    <lineage>
        <taxon>Bacteria</taxon>
        <taxon>Thermotogati</taxon>
        <taxon>Thermotogota</taxon>
        <taxon>Thermotogae</taxon>
        <taxon>Kosmotogales</taxon>
        <taxon>Kosmotogaceae</taxon>
        <taxon>Kosmotoga</taxon>
    </lineage>
</organism>
<evidence type="ECO:0000313" key="2">
    <source>
        <dbReference type="Proteomes" id="UP000035159"/>
    </source>
</evidence>
<reference evidence="1 2" key="1">
    <citation type="submission" date="2015-04" db="EMBL/GenBank/DDBJ databases">
        <title>Complete Genome Sequence of Kosmotoga pacifica SLHLJ1.</title>
        <authorList>
            <person name="Jiang L.J."/>
            <person name="Shao Z.Z."/>
            <person name="Jebbar M."/>
        </authorList>
    </citation>
    <scope>NUCLEOTIDE SEQUENCE [LARGE SCALE GENOMIC DNA]</scope>
    <source>
        <strain evidence="1 2">SLHLJ1</strain>
    </source>
</reference>
<dbReference type="InterPro" id="IPR053205">
    <property type="entry name" value="GHMP_kinase_L-arabinokinase"/>
</dbReference>
<proteinExistence type="predicted"/>
<gene>
    <name evidence="1" type="ORF">IX53_00990</name>
</gene>
<evidence type="ECO:0008006" key="3">
    <source>
        <dbReference type="Google" id="ProtNLM"/>
    </source>
</evidence>
<dbReference type="STRING" id="1330330.IX53_00990"/>
<dbReference type="PANTHER" id="PTHR38134:SF2">
    <property type="entry name" value="GALACTOKINASE"/>
    <property type="match status" value="1"/>
</dbReference>
<evidence type="ECO:0000313" key="1">
    <source>
        <dbReference type="EMBL" id="AKI96630.1"/>
    </source>
</evidence>
<dbReference type="RefSeq" id="WP_047753765.1">
    <property type="nucleotide sequence ID" value="NZ_CP011232.1"/>
</dbReference>
<dbReference type="PATRIC" id="fig|1330330.3.peg.194"/>
<dbReference type="PANTHER" id="PTHR38134">
    <property type="entry name" value="SLR1395 PROTEIN"/>
    <property type="match status" value="1"/>
</dbReference>
<dbReference type="OrthoDB" id="9776616at2"/>
<accession>A0A0G2Z4U0</accession>
<protein>
    <recommendedName>
        <fullName evidence="3">Glycosyl transferase family 28 C-terminal domain-containing protein</fullName>
    </recommendedName>
</protein>
<dbReference type="EMBL" id="CP011232">
    <property type="protein sequence ID" value="AKI96630.1"/>
    <property type="molecule type" value="Genomic_DNA"/>
</dbReference>
<dbReference type="KEGG" id="kpf:IX53_00990"/>